<sequence length="415" mass="45329">MVALIKGQKVDLTKTHPRLKNLKIGLGWNVSQTASSIDLDAVALLVDAEGKVAGKEHLVYYNNLSDTASAVKLTNDNQTGAGDGDDEQITVQLDKIPGGIKKIAVAISIYEGKAKKQDFGQVANAYVRIEDADSQKELCRYDLGRDFNQDLTLLTGEVYLHNGEWKFSAIGQSVSGDLGELCRQFNLELPAEAFLKKAQAVKTETPSAKSAPVNLKKVELKKTGDKINLNKTESPLGEIVVNLNWTQKTGGGFLSSVLNAGKSVDLDLGCLFELEDGSKGAVQALGNAFGNLKQQPYIALDHDDRTGTSKSGENLRINGDQLKKFKRILVYAFIYEGAANWAEVDGVVTLKQKNGPDVEVRLDEHRKGKRMCAIALIENEKNQTLSVKKVVEYFAGHREVDKAFNWGMTWSAGSK</sequence>
<dbReference type="EMBL" id="JACSPU010000002">
    <property type="protein sequence ID" value="MBD8014362.1"/>
    <property type="molecule type" value="Genomic_DNA"/>
</dbReference>
<keyword evidence="3" id="KW-1185">Reference proteome</keyword>
<protein>
    <submittedName>
        <fullName evidence="2">TerD family protein</fullName>
    </submittedName>
</protein>
<dbReference type="PIRSF" id="PIRSF037118">
    <property type="entry name" value="Tellurite_resistance_TerA"/>
    <property type="match status" value="1"/>
</dbReference>
<dbReference type="RefSeq" id="WP_191714599.1">
    <property type="nucleotide sequence ID" value="NZ_JACSPU010000002.1"/>
</dbReference>
<feature type="domain" description="TerD" evidence="1">
    <location>
        <begin position="2"/>
        <end position="185"/>
    </location>
</feature>
<evidence type="ECO:0000313" key="3">
    <source>
        <dbReference type="Proteomes" id="UP000658980"/>
    </source>
</evidence>
<gene>
    <name evidence="2" type="ORF">H9630_05955</name>
</gene>
<dbReference type="CDD" id="cd06974">
    <property type="entry name" value="TerD_like"/>
    <property type="match status" value="2"/>
</dbReference>
<dbReference type="InterPro" id="IPR017115">
    <property type="entry name" value="Tellurite_resistance_TerA"/>
</dbReference>
<name>A0ABR8WBJ0_9BACL</name>
<dbReference type="Gene3D" id="2.60.60.30">
    <property type="entry name" value="sav2460 like domains"/>
    <property type="match status" value="2"/>
</dbReference>
<organism evidence="2 3">
    <name type="scientific">Planococcus wigleyi</name>
    <dbReference type="NCBI Taxonomy" id="2762216"/>
    <lineage>
        <taxon>Bacteria</taxon>
        <taxon>Bacillati</taxon>
        <taxon>Bacillota</taxon>
        <taxon>Bacilli</taxon>
        <taxon>Bacillales</taxon>
        <taxon>Caryophanaceae</taxon>
        <taxon>Planococcus</taxon>
    </lineage>
</organism>
<dbReference type="InterPro" id="IPR051324">
    <property type="entry name" value="Stress/Tellurium_Resist"/>
</dbReference>
<evidence type="ECO:0000313" key="2">
    <source>
        <dbReference type="EMBL" id="MBD8014362.1"/>
    </source>
</evidence>
<comment type="caution">
    <text evidence="2">The sequence shown here is derived from an EMBL/GenBank/DDBJ whole genome shotgun (WGS) entry which is preliminary data.</text>
</comment>
<dbReference type="Proteomes" id="UP000658980">
    <property type="component" value="Unassembled WGS sequence"/>
</dbReference>
<accession>A0ABR8WBJ0</accession>
<dbReference type="PANTHER" id="PTHR32097:SF15">
    <property type="entry name" value="STRESS RESPONSE PROTEIN SCP2"/>
    <property type="match status" value="1"/>
</dbReference>
<dbReference type="InterPro" id="IPR003325">
    <property type="entry name" value="TerD"/>
</dbReference>
<dbReference type="PANTHER" id="PTHR32097">
    <property type="entry name" value="CAMP-BINDING PROTEIN 1-RELATED"/>
    <property type="match status" value="1"/>
</dbReference>
<dbReference type="Pfam" id="PF02342">
    <property type="entry name" value="TerD"/>
    <property type="match status" value="1"/>
</dbReference>
<proteinExistence type="predicted"/>
<evidence type="ECO:0000259" key="1">
    <source>
        <dbReference type="Pfam" id="PF02342"/>
    </source>
</evidence>
<reference evidence="2 3" key="1">
    <citation type="submission" date="2020-08" db="EMBL/GenBank/DDBJ databases">
        <title>A Genomic Blueprint of the Chicken Gut Microbiome.</title>
        <authorList>
            <person name="Gilroy R."/>
            <person name="Ravi A."/>
            <person name="Getino M."/>
            <person name="Pursley I."/>
            <person name="Horton D.L."/>
            <person name="Alikhan N.-F."/>
            <person name="Baker D."/>
            <person name="Gharbi K."/>
            <person name="Hall N."/>
            <person name="Watson M."/>
            <person name="Adriaenssens E.M."/>
            <person name="Foster-Nyarko E."/>
            <person name="Jarju S."/>
            <person name="Secka A."/>
            <person name="Antonio M."/>
            <person name="Oren A."/>
            <person name="Chaudhuri R."/>
            <person name="La Ragione R.M."/>
            <person name="Hildebrand F."/>
            <person name="Pallen M.J."/>
        </authorList>
    </citation>
    <scope>NUCLEOTIDE SEQUENCE [LARGE SCALE GENOMIC DNA]</scope>
    <source>
        <strain evidence="2 3">Sa1BUA13</strain>
    </source>
</reference>